<feature type="domain" description="MacB-like periplasmic core" evidence="9">
    <location>
        <begin position="519"/>
        <end position="723"/>
    </location>
</feature>
<dbReference type="PANTHER" id="PTHR30572">
    <property type="entry name" value="MEMBRANE COMPONENT OF TRANSPORTER-RELATED"/>
    <property type="match status" value="1"/>
</dbReference>
<dbReference type="Proteomes" id="UP000436006">
    <property type="component" value="Unassembled WGS sequence"/>
</dbReference>
<keyword evidence="4 7" id="KW-1133">Transmembrane helix</keyword>
<evidence type="ECO:0000313" key="11">
    <source>
        <dbReference type="Proteomes" id="UP000436006"/>
    </source>
</evidence>
<dbReference type="InterPro" id="IPR050250">
    <property type="entry name" value="Macrolide_Exporter_MacB"/>
</dbReference>
<evidence type="ECO:0000256" key="4">
    <source>
        <dbReference type="ARBA" id="ARBA00022989"/>
    </source>
</evidence>
<comment type="subcellular location">
    <subcellularLocation>
        <location evidence="1">Cell membrane</location>
        <topology evidence="1">Multi-pass membrane protein</topology>
    </subcellularLocation>
</comment>
<evidence type="ECO:0000256" key="1">
    <source>
        <dbReference type="ARBA" id="ARBA00004651"/>
    </source>
</evidence>
<dbReference type="GO" id="GO:0005886">
    <property type="term" value="C:plasma membrane"/>
    <property type="evidence" value="ECO:0007669"/>
    <property type="project" value="UniProtKB-SubCell"/>
</dbReference>
<dbReference type="RefSeq" id="WP_157587291.1">
    <property type="nucleotide sequence ID" value="NZ_WPIN01000008.1"/>
</dbReference>
<gene>
    <name evidence="10" type="ORF">GO755_21180</name>
</gene>
<dbReference type="EMBL" id="WPIN01000008">
    <property type="protein sequence ID" value="MVM32567.1"/>
    <property type="molecule type" value="Genomic_DNA"/>
</dbReference>
<dbReference type="PANTHER" id="PTHR30572:SF4">
    <property type="entry name" value="ABC TRANSPORTER PERMEASE YTRF"/>
    <property type="match status" value="1"/>
</dbReference>
<dbReference type="InterPro" id="IPR003838">
    <property type="entry name" value="ABC3_permease_C"/>
</dbReference>
<proteinExistence type="inferred from homology"/>
<evidence type="ECO:0000256" key="5">
    <source>
        <dbReference type="ARBA" id="ARBA00023136"/>
    </source>
</evidence>
<feature type="domain" description="ABC3 transporter permease C-terminal" evidence="8">
    <location>
        <begin position="759"/>
        <end position="868"/>
    </location>
</feature>
<evidence type="ECO:0000256" key="3">
    <source>
        <dbReference type="ARBA" id="ARBA00022692"/>
    </source>
</evidence>
<dbReference type="InterPro" id="IPR025857">
    <property type="entry name" value="MacB_PCD"/>
</dbReference>
<feature type="transmembrane region" description="Helical" evidence="7">
    <location>
        <begin position="840"/>
        <end position="860"/>
    </location>
</feature>
<feature type="transmembrane region" description="Helical" evidence="7">
    <location>
        <begin position="507"/>
        <end position="531"/>
    </location>
</feature>
<accession>A0A7K1SFH4</accession>
<feature type="domain" description="MacB-like periplasmic core" evidence="9">
    <location>
        <begin position="98"/>
        <end position="328"/>
    </location>
</feature>
<dbReference type="NCBIfam" id="NF038404">
    <property type="entry name" value="perm_prefix_2"/>
    <property type="match status" value="1"/>
</dbReference>
<organism evidence="10 11">
    <name type="scientific">Spirosoma arboris</name>
    <dbReference type="NCBI Taxonomy" id="2682092"/>
    <lineage>
        <taxon>Bacteria</taxon>
        <taxon>Pseudomonadati</taxon>
        <taxon>Bacteroidota</taxon>
        <taxon>Cytophagia</taxon>
        <taxon>Cytophagales</taxon>
        <taxon>Cytophagaceae</taxon>
        <taxon>Spirosoma</taxon>
    </lineage>
</organism>
<feature type="transmembrane region" description="Helical" evidence="7">
    <location>
        <begin position="808"/>
        <end position="828"/>
    </location>
</feature>
<evidence type="ECO:0000313" key="10">
    <source>
        <dbReference type="EMBL" id="MVM32567.1"/>
    </source>
</evidence>
<evidence type="ECO:0000259" key="8">
    <source>
        <dbReference type="Pfam" id="PF02687"/>
    </source>
</evidence>
<keyword evidence="3 7" id="KW-0812">Transmembrane</keyword>
<keyword evidence="5 7" id="KW-0472">Membrane</keyword>
<evidence type="ECO:0000256" key="6">
    <source>
        <dbReference type="ARBA" id="ARBA00038076"/>
    </source>
</evidence>
<dbReference type="Pfam" id="PF02687">
    <property type="entry name" value="FtsX"/>
    <property type="match status" value="2"/>
</dbReference>
<sequence length="879" mass="98229">MAPTPPRLADRLIEWFCAPHLLEEVQGDLYERYVRDVVQQSVAQANRNYWRNVLGFLRPFALKRQANEHPKPSFLNPVMLRNYLKIAFRNLTRQKVYSFINIGGLAAGMATAMLIGLWIWDEVTYDLSFTNHKQLAQVMTTSIGDDGAMNTDPRVCQPIAGELRSKYGSDFKNISMSRWNGSALVVGDKTISGIGLWVEDKFPAMFSLSMLKGNINALTDPSSILIDATMAQALFGDAEPLGKIIRVDNNDNYKVGGVFRDFPNKSPITGNTFPSLQNANYFLPWKKYITTEQWVKDAATSWNNRSWQCYVQLADNVDVDKETEKIKNVVMAHKTKAEGVESAYLYPMDKWHLYSEFKNGKPVGGLIQFVWLFSIIGVFVLLLACINFMNLSTARSEKRAKEVGIRKAVGSLRGQLIRQFLSESILVAFVSCIVSIILVIVLLPLFNSLAAKNIQLPWSSPTFWLCTLGFTLITSLLAGSYPALYLSKFDAINVLKGTFRVGKYASLPRKVLVVTQFSFSIALIIGTVVVFKQIQFAKNRPINYKKEGLITVGGVTQGLPRFYDAVRNDLLATGVVDNMSGASDATTNLGAWRTGFNWEGKNPNTLPSFGFMYMTEDFGKTIGWQLKAGRDFSRDFGTDSSAMVLNEAAVKQIGMKKAIVGETIQYEGKNYRVIGVVKDIIQESPYKSVTPMVYLTSRTWIGSVTVAIKTGVPIKEALVKIEKAFKKYNPYLPFNYTFIDEEYAKKFADEDRIGKLATFFTILAIFISCLGLFGLASFVAEARTKEIGVRKVLGASVTSLWSLLSKDFVLLVVISFGIATPIAYYFLGNWLQKYQYHTDLSWWIFAVSGVGALVITLLTVSFQSIKAALVNPVKSLRSE</sequence>
<feature type="domain" description="ABC3 transporter permease C-terminal" evidence="8">
    <location>
        <begin position="375"/>
        <end position="489"/>
    </location>
</feature>
<dbReference type="AlphaFoldDB" id="A0A7K1SFH4"/>
<evidence type="ECO:0000256" key="2">
    <source>
        <dbReference type="ARBA" id="ARBA00022475"/>
    </source>
</evidence>
<keyword evidence="11" id="KW-1185">Reference proteome</keyword>
<protein>
    <submittedName>
        <fullName evidence="10">FtsX-like permease family protein</fullName>
    </submittedName>
</protein>
<feature type="transmembrane region" description="Helical" evidence="7">
    <location>
        <begin position="369"/>
        <end position="391"/>
    </location>
</feature>
<dbReference type="Pfam" id="PF12704">
    <property type="entry name" value="MacB_PCD"/>
    <property type="match status" value="2"/>
</dbReference>
<keyword evidence="2" id="KW-1003">Cell membrane</keyword>
<feature type="transmembrane region" description="Helical" evidence="7">
    <location>
        <begin position="462"/>
        <end position="486"/>
    </location>
</feature>
<reference evidence="10 11" key="1">
    <citation type="submission" date="2019-12" db="EMBL/GenBank/DDBJ databases">
        <title>Spirosoma sp. HMF4905 genome sequencing and assembly.</title>
        <authorList>
            <person name="Kang H."/>
            <person name="Cha I."/>
            <person name="Kim H."/>
            <person name="Joh K."/>
        </authorList>
    </citation>
    <scope>NUCLEOTIDE SEQUENCE [LARGE SCALE GENOMIC DNA]</scope>
    <source>
        <strain evidence="10 11">HMF4905</strain>
    </source>
</reference>
<comment type="similarity">
    <text evidence="6">Belongs to the ABC-4 integral membrane protein family.</text>
</comment>
<feature type="transmembrane region" description="Helical" evidence="7">
    <location>
        <begin position="756"/>
        <end position="780"/>
    </location>
</feature>
<dbReference type="GO" id="GO:0022857">
    <property type="term" value="F:transmembrane transporter activity"/>
    <property type="evidence" value="ECO:0007669"/>
    <property type="project" value="TreeGrafter"/>
</dbReference>
<evidence type="ECO:0000256" key="7">
    <source>
        <dbReference type="SAM" id="Phobius"/>
    </source>
</evidence>
<evidence type="ECO:0000259" key="9">
    <source>
        <dbReference type="Pfam" id="PF12704"/>
    </source>
</evidence>
<name>A0A7K1SFH4_9BACT</name>
<comment type="caution">
    <text evidence="10">The sequence shown here is derived from an EMBL/GenBank/DDBJ whole genome shotgun (WGS) entry which is preliminary data.</text>
</comment>
<feature type="transmembrane region" description="Helical" evidence="7">
    <location>
        <begin position="425"/>
        <end position="450"/>
    </location>
</feature>
<feature type="transmembrane region" description="Helical" evidence="7">
    <location>
        <begin position="99"/>
        <end position="120"/>
    </location>
</feature>
<dbReference type="InterPro" id="IPR047699">
    <property type="entry name" value="Permease_put_prefix"/>
</dbReference>